<evidence type="ECO:0000313" key="2">
    <source>
        <dbReference type="EMBL" id="KAE9396247.1"/>
    </source>
</evidence>
<gene>
    <name evidence="2" type="ORF">BT96DRAFT_922302</name>
</gene>
<accession>A0A6A4HGA1</accession>
<keyword evidence="1" id="KW-0812">Transmembrane</keyword>
<organism evidence="2 3">
    <name type="scientific">Gymnopus androsaceus JB14</name>
    <dbReference type="NCBI Taxonomy" id="1447944"/>
    <lineage>
        <taxon>Eukaryota</taxon>
        <taxon>Fungi</taxon>
        <taxon>Dikarya</taxon>
        <taxon>Basidiomycota</taxon>
        <taxon>Agaricomycotina</taxon>
        <taxon>Agaricomycetes</taxon>
        <taxon>Agaricomycetidae</taxon>
        <taxon>Agaricales</taxon>
        <taxon>Marasmiineae</taxon>
        <taxon>Omphalotaceae</taxon>
        <taxon>Gymnopus</taxon>
    </lineage>
</organism>
<keyword evidence="1" id="KW-0472">Membrane</keyword>
<name>A0A6A4HGA1_9AGAR</name>
<evidence type="ECO:0000313" key="3">
    <source>
        <dbReference type="Proteomes" id="UP000799118"/>
    </source>
</evidence>
<proteinExistence type="predicted"/>
<protein>
    <submittedName>
        <fullName evidence="2">Uncharacterized protein</fullName>
    </submittedName>
</protein>
<feature type="transmembrane region" description="Helical" evidence="1">
    <location>
        <begin position="6"/>
        <end position="23"/>
    </location>
</feature>
<keyword evidence="3" id="KW-1185">Reference proteome</keyword>
<reference evidence="2" key="1">
    <citation type="journal article" date="2019" name="Environ. Microbiol.">
        <title>Fungal ecological strategies reflected in gene transcription - a case study of two litter decomposers.</title>
        <authorList>
            <person name="Barbi F."/>
            <person name="Kohler A."/>
            <person name="Barry K."/>
            <person name="Baskaran P."/>
            <person name="Daum C."/>
            <person name="Fauchery L."/>
            <person name="Ihrmark K."/>
            <person name="Kuo A."/>
            <person name="LaButti K."/>
            <person name="Lipzen A."/>
            <person name="Morin E."/>
            <person name="Grigoriev I.V."/>
            <person name="Henrissat B."/>
            <person name="Lindahl B."/>
            <person name="Martin F."/>
        </authorList>
    </citation>
    <scope>NUCLEOTIDE SEQUENCE</scope>
    <source>
        <strain evidence="2">JB14</strain>
    </source>
</reference>
<dbReference type="EMBL" id="ML769517">
    <property type="protein sequence ID" value="KAE9396247.1"/>
    <property type="molecule type" value="Genomic_DNA"/>
</dbReference>
<dbReference type="Proteomes" id="UP000799118">
    <property type="component" value="Unassembled WGS sequence"/>
</dbReference>
<dbReference type="AlphaFoldDB" id="A0A6A4HGA1"/>
<evidence type="ECO:0000256" key="1">
    <source>
        <dbReference type="SAM" id="Phobius"/>
    </source>
</evidence>
<keyword evidence="1" id="KW-1133">Transmembrane helix</keyword>
<sequence>MATYSLGALIYLIVILSLFSVFLKHGLSISSYVDAVGHLSLQLVLIVSTGYSSING</sequence>